<accession>A0ABT4H7N8</accession>
<sequence>MSHRRTWGQQPPFSEIESIQDFVRLFHARRLEPAYSGWDVDVIYVLTVSWAKCILDDRYINDSEKIKRLKNLLAASSQVIE</sequence>
<proteinExistence type="predicted"/>
<evidence type="ECO:0000313" key="2">
    <source>
        <dbReference type="Proteomes" id="UP001527181"/>
    </source>
</evidence>
<evidence type="ECO:0000313" key="1">
    <source>
        <dbReference type="EMBL" id="MCY9764996.1"/>
    </source>
</evidence>
<organism evidence="1 2">
    <name type="scientific">Paenibacillus alvei</name>
    <name type="common">Bacillus alvei</name>
    <dbReference type="NCBI Taxonomy" id="44250"/>
    <lineage>
        <taxon>Bacteria</taxon>
        <taxon>Bacillati</taxon>
        <taxon>Bacillota</taxon>
        <taxon>Bacilli</taxon>
        <taxon>Bacillales</taxon>
        <taxon>Paenibacillaceae</taxon>
        <taxon>Paenibacillus</taxon>
    </lineage>
</organism>
<comment type="caution">
    <text evidence="1">The sequence shown here is derived from an EMBL/GenBank/DDBJ whole genome shotgun (WGS) entry which is preliminary data.</text>
</comment>
<protein>
    <submittedName>
        <fullName evidence="1">Uncharacterized protein</fullName>
    </submittedName>
</protein>
<name>A0ABT4H7N8_PAEAL</name>
<keyword evidence="2" id="KW-1185">Reference proteome</keyword>
<reference evidence="1 2" key="1">
    <citation type="submission" date="2022-05" db="EMBL/GenBank/DDBJ databases">
        <title>Genome Sequencing of Bee-Associated Microbes.</title>
        <authorList>
            <person name="Dunlap C."/>
        </authorList>
    </citation>
    <scope>NUCLEOTIDE SEQUENCE [LARGE SCALE GENOMIC DNA]</scope>
    <source>
        <strain evidence="1 2">NRRL B-04010</strain>
    </source>
</reference>
<dbReference type="EMBL" id="JAMDNP010000145">
    <property type="protein sequence ID" value="MCY9764996.1"/>
    <property type="molecule type" value="Genomic_DNA"/>
</dbReference>
<dbReference type="RefSeq" id="WP_163979624.1">
    <property type="nucleotide sequence ID" value="NZ_JAMDLX010000070.1"/>
</dbReference>
<dbReference type="Proteomes" id="UP001527181">
    <property type="component" value="Unassembled WGS sequence"/>
</dbReference>
<gene>
    <name evidence="1" type="ORF">M5X12_31355</name>
</gene>